<accession>A0A015I9A5</accession>
<dbReference type="OrthoDB" id="2361235at2759"/>
<organism evidence="1 2">
    <name type="scientific">Rhizophagus irregularis (strain DAOM 197198w)</name>
    <name type="common">Glomus intraradices</name>
    <dbReference type="NCBI Taxonomy" id="1432141"/>
    <lineage>
        <taxon>Eukaryota</taxon>
        <taxon>Fungi</taxon>
        <taxon>Fungi incertae sedis</taxon>
        <taxon>Mucoromycota</taxon>
        <taxon>Glomeromycotina</taxon>
        <taxon>Glomeromycetes</taxon>
        <taxon>Glomerales</taxon>
        <taxon>Glomeraceae</taxon>
        <taxon>Rhizophagus</taxon>
    </lineage>
</organism>
<comment type="caution">
    <text evidence="1">The sequence shown here is derived from an EMBL/GenBank/DDBJ whole genome shotgun (WGS) entry which is preliminary data.</text>
</comment>
<dbReference type="EMBL" id="JEMT01029977">
    <property type="protein sequence ID" value="EXX50375.1"/>
    <property type="molecule type" value="Genomic_DNA"/>
</dbReference>
<keyword evidence="2" id="KW-1185">Reference proteome</keyword>
<dbReference type="HOGENOM" id="CLU_191676_0_0_1"/>
<dbReference type="AlphaFoldDB" id="A0A015I9A5"/>
<proteinExistence type="predicted"/>
<protein>
    <submittedName>
        <fullName evidence="1">Uncharacterized protein</fullName>
    </submittedName>
</protein>
<evidence type="ECO:0000313" key="2">
    <source>
        <dbReference type="Proteomes" id="UP000022910"/>
    </source>
</evidence>
<gene>
    <name evidence="1" type="ORF">RirG_271400</name>
</gene>
<evidence type="ECO:0000313" key="1">
    <source>
        <dbReference type="EMBL" id="EXX50375.1"/>
    </source>
</evidence>
<reference evidence="1 2" key="1">
    <citation type="submission" date="2014-02" db="EMBL/GenBank/DDBJ databases">
        <title>Single nucleus genome sequencing reveals high similarity among nuclei of an endomycorrhizal fungus.</title>
        <authorList>
            <person name="Lin K."/>
            <person name="Geurts R."/>
            <person name="Zhang Z."/>
            <person name="Limpens E."/>
            <person name="Saunders D.G."/>
            <person name="Mu D."/>
            <person name="Pang E."/>
            <person name="Cao H."/>
            <person name="Cha H."/>
            <person name="Lin T."/>
            <person name="Zhou Q."/>
            <person name="Shang Y."/>
            <person name="Li Y."/>
            <person name="Ivanov S."/>
            <person name="Sharma T."/>
            <person name="Velzen R.V."/>
            <person name="Ruijter N.D."/>
            <person name="Aanen D.K."/>
            <person name="Win J."/>
            <person name="Kamoun S."/>
            <person name="Bisseling T."/>
            <person name="Huang S."/>
        </authorList>
    </citation>
    <scope>NUCLEOTIDE SEQUENCE [LARGE SCALE GENOMIC DNA]</scope>
    <source>
        <strain evidence="2">DAOM197198w</strain>
    </source>
</reference>
<sequence>MLSRNLYEQRRIHKARLRRIRKEQLLRNIINKTYTKKTSTFDQIVRSIPPQVNTETPLENNFYNGAVFQYHTDVLEPAGWDLSLFP</sequence>
<name>A0A015I9A5_RHIIW</name>
<dbReference type="Proteomes" id="UP000022910">
    <property type="component" value="Unassembled WGS sequence"/>
</dbReference>